<dbReference type="AlphaFoldDB" id="A0A913Y069"/>
<evidence type="ECO:0000256" key="6">
    <source>
        <dbReference type="ARBA" id="ARBA00023315"/>
    </source>
</evidence>
<dbReference type="OrthoDB" id="331948at2759"/>
<keyword evidence="2 7" id="KW-0808">Transferase</keyword>
<dbReference type="InterPro" id="IPR001594">
    <property type="entry name" value="Palmitoyltrfase_DHHC"/>
</dbReference>
<dbReference type="Proteomes" id="UP000887567">
    <property type="component" value="Unplaced"/>
</dbReference>
<dbReference type="RefSeq" id="XP_020912666.1">
    <property type="nucleotide sequence ID" value="XM_021057007.2"/>
</dbReference>
<dbReference type="EnsemblMetazoa" id="XM_021057007.2">
    <property type="protein sequence ID" value="XP_020912666.1"/>
    <property type="gene ID" value="LOC110250411"/>
</dbReference>
<dbReference type="KEGG" id="epa:110250411"/>
<comment type="similarity">
    <text evidence="7">Belongs to the DHHC palmitoyltransferase family.</text>
</comment>
<sequence>MMFKRIFTLFRVGLFTLRSLAFNKTNSKAVILDAAFKPILWIVDYFVGVLGPIFVVLVIGLIASVVIIYYASILPMILEDHICWIIFHIILSHWLLINICFHYFKSVFTSPGYSPKLEELSLKVKEQDYVICRQCSQSKPERTHHCSICKRCVLKMDHHCPWINNCVGHFNHRYFILFCIYMCLGSVYVALSSWRMFVEHFFDDKETESKPIKPTEDVSFQKKFAMFLGRYENVEDFDHNSIIFVFMLCSAVAIALGLLSGWHILLILKGETSIELHINKKNRIEYRKLGKVYKNPYDYGPWQNWKKLLGIVNNRSWMSILLPSSHHPYGDGISWKPPSKTVTYRSRQLLPV</sequence>
<feature type="transmembrane region" description="Helical" evidence="7">
    <location>
        <begin position="174"/>
        <end position="191"/>
    </location>
</feature>
<proteinExistence type="inferred from homology"/>
<evidence type="ECO:0000256" key="4">
    <source>
        <dbReference type="ARBA" id="ARBA00022989"/>
    </source>
</evidence>
<evidence type="ECO:0000256" key="2">
    <source>
        <dbReference type="ARBA" id="ARBA00022679"/>
    </source>
</evidence>
<dbReference type="PROSITE" id="PS50216">
    <property type="entry name" value="DHHC"/>
    <property type="match status" value="1"/>
</dbReference>
<dbReference type="GeneID" id="110250411"/>
<dbReference type="Pfam" id="PF01529">
    <property type="entry name" value="DHHC"/>
    <property type="match status" value="1"/>
</dbReference>
<comment type="domain">
    <text evidence="7">The DHHC domain is required for palmitoyltransferase activity.</text>
</comment>
<feature type="transmembrane region" description="Helical" evidence="7">
    <location>
        <begin position="242"/>
        <end position="265"/>
    </location>
</feature>
<evidence type="ECO:0000256" key="5">
    <source>
        <dbReference type="ARBA" id="ARBA00023136"/>
    </source>
</evidence>
<keyword evidence="6 7" id="KW-0012">Acyltransferase</keyword>
<dbReference type="EC" id="2.3.1.225" evidence="7"/>
<evidence type="ECO:0000259" key="8">
    <source>
        <dbReference type="Pfam" id="PF01529"/>
    </source>
</evidence>
<evidence type="ECO:0000256" key="3">
    <source>
        <dbReference type="ARBA" id="ARBA00022692"/>
    </source>
</evidence>
<name>A0A913Y069_EXADI</name>
<dbReference type="GO" id="GO:0019706">
    <property type="term" value="F:protein-cysteine S-palmitoyltransferase activity"/>
    <property type="evidence" value="ECO:0007669"/>
    <property type="project" value="UniProtKB-EC"/>
</dbReference>
<organism evidence="9 10">
    <name type="scientific">Exaiptasia diaphana</name>
    <name type="common">Tropical sea anemone</name>
    <name type="synonym">Aiptasia pulchella</name>
    <dbReference type="NCBI Taxonomy" id="2652724"/>
    <lineage>
        <taxon>Eukaryota</taxon>
        <taxon>Metazoa</taxon>
        <taxon>Cnidaria</taxon>
        <taxon>Anthozoa</taxon>
        <taxon>Hexacorallia</taxon>
        <taxon>Actiniaria</taxon>
        <taxon>Aiptasiidae</taxon>
        <taxon>Exaiptasia</taxon>
    </lineage>
</organism>
<feature type="domain" description="Palmitoyltransferase DHHC" evidence="8">
    <location>
        <begin position="128"/>
        <end position="276"/>
    </location>
</feature>
<dbReference type="PANTHER" id="PTHR12246">
    <property type="entry name" value="PALMITOYLTRANSFERASE ZDHHC16"/>
    <property type="match status" value="1"/>
</dbReference>
<comment type="subcellular location">
    <subcellularLocation>
        <location evidence="1">Membrane</location>
        <topology evidence="1">Multi-pass membrane protein</topology>
    </subcellularLocation>
</comment>
<keyword evidence="10" id="KW-1185">Reference proteome</keyword>
<feature type="transmembrane region" description="Helical" evidence="7">
    <location>
        <begin position="82"/>
        <end position="104"/>
    </location>
</feature>
<comment type="catalytic activity">
    <reaction evidence="7">
        <text>L-cysteinyl-[protein] + hexadecanoyl-CoA = S-hexadecanoyl-L-cysteinyl-[protein] + CoA</text>
        <dbReference type="Rhea" id="RHEA:36683"/>
        <dbReference type="Rhea" id="RHEA-COMP:10131"/>
        <dbReference type="Rhea" id="RHEA-COMP:11032"/>
        <dbReference type="ChEBI" id="CHEBI:29950"/>
        <dbReference type="ChEBI" id="CHEBI:57287"/>
        <dbReference type="ChEBI" id="CHEBI:57379"/>
        <dbReference type="ChEBI" id="CHEBI:74151"/>
        <dbReference type="EC" id="2.3.1.225"/>
    </reaction>
</comment>
<dbReference type="OMA" id="DGIVWDC"/>
<accession>A0A913Y069</accession>
<evidence type="ECO:0000256" key="1">
    <source>
        <dbReference type="ARBA" id="ARBA00004141"/>
    </source>
</evidence>
<evidence type="ECO:0000313" key="10">
    <source>
        <dbReference type="Proteomes" id="UP000887567"/>
    </source>
</evidence>
<protein>
    <recommendedName>
        <fullName evidence="7">Palmitoyltransferase</fullName>
        <ecNumber evidence="7">2.3.1.225</ecNumber>
    </recommendedName>
</protein>
<reference evidence="9" key="1">
    <citation type="submission" date="2022-11" db="UniProtKB">
        <authorList>
            <consortium name="EnsemblMetazoa"/>
        </authorList>
    </citation>
    <scope>IDENTIFICATION</scope>
</reference>
<dbReference type="GO" id="GO:0016020">
    <property type="term" value="C:membrane"/>
    <property type="evidence" value="ECO:0007669"/>
    <property type="project" value="UniProtKB-SubCell"/>
</dbReference>
<keyword evidence="4 7" id="KW-1133">Transmembrane helix</keyword>
<dbReference type="InterPro" id="IPR039859">
    <property type="entry name" value="PFA4/ZDH16/20/ERF2-like"/>
</dbReference>
<evidence type="ECO:0000256" key="7">
    <source>
        <dbReference type="RuleBase" id="RU079119"/>
    </source>
</evidence>
<keyword evidence="5 7" id="KW-0472">Membrane</keyword>
<evidence type="ECO:0000313" key="9">
    <source>
        <dbReference type="EnsemblMetazoa" id="XP_020912666.1"/>
    </source>
</evidence>
<feature type="transmembrane region" description="Helical" evidence="7">
    <location>
        <begin position="45"/>
        <end position="70"/>
    </location>
</feature>
<keyword evidence="3 7" id="KW-0812">Transmembrane</keyword>